<dbReference type="EMBL" id="UYRR01018018">
    <property type="protein sequence ID" value="VDK29209.1"/>
    <property type="molecule type" value="Genomic_DNA"/>
</dbReference>
<evidence type="ECO:0000256" key="5">
    <source>
        <dbReference type="SAM" id="Phobius"/>
    </source>
</evidence>
<evidence type="ECO:0000256" key="2">
    <source>
        <dbReference type="ARBA" id="ARBA00022692"/>
    </source>
</evidence>
<keyword evidence="4 5" id="KW-0472">Membrane</keyword>
<sequence>MMPQYTYDYTTSKPTDFAIMFAIIFSGVTGLMAGANMSGELACPSVSIPRGTIQAVIVTLLVYILTAFLTAASCSRTLLHSDYAVGRSISISDRLIDQR</sequence>
<feature type="transmembrane region" description="Helical" evidence="5">
    <location>
        <begin position="51"/>
        <end position="72"/>
    </location>
</feature>
<dbReference type="PANTHER" id="PTHR11827:SF72">
    <property type="entry name" value="GH08340P"/>
    <property type="match status" value="1"/>
</dbReference>
<dbReference type="GO" id="GO:0055075">
    <property type="term" value="P:potassium ion homeostasis"/>
    <property type="evidence" value="ECO:0007669"/>
    <property type="project" value="TreeGrafter"/>
</dbReference>
<evidence type="ECO:0000256" key="1">
    <source>
        <dbReference type="ARBA" id="ARBA00004141"/>
    </source>
</evidence>
<accession>A0A0M3JJ57</accession>
<evidence type="ECO:0000256" key="3">
    <source>
        <dbReference type="ARBA" id="ARBA00022989"/>
    </source>
</evidence>
<evidence type="ECO:0000313" key="7">
    <source>
        <dbReference type="EMBL" id="VDK29209.1"/>
    </source>
</evidence>
<dbReference type="InterPro" id="IPR004842">
    <property type="entry name" value="SLC12A_fam"/>
</dbReference>
<dbReference type="GO" id="GO:0006884">
    <property type="term" value="P:cell volume homeostasis"/>
    <property type="evidence" value="ECO:0007669"/>
    <property type="project" value="TreeGrafter"/>
</dbReference>
<keyword evidence="8" id="KW-1185">Reference proteome</keyword>
<dbReference type="AlphaFoldDB" id="A0A0M3JJ57"/>
<keyword evidence="3 5" id="KW-1133">Transmembrane helix</keyword>
<dbReference type="GO" id="GO:0015379">
    <property type="term" value="F:potassium:chloride symporter activity"/>
    <property type="evidence" value="ECO:0007669"/>
    <property type="project" value="TreeGrafter"/>
</dbReference>
<feature type="transmembrane region" description="Helical" evidence="5">
    <location>
        <begin position="17"/>
        <end position="39"/>
    </location>
</feature>
<dbReference type="PANTHER" id="PTHR11827">
    <property type="entry name" value="SOLUTE CARRIER FAMILY 12, CATION COTRANSPORTERS"/>
    <property type="match status" value="1"/>
</dbReference>
<dbReference type="OrthoDB" id="2020542at2759"/>
<gene>
    <name evidence="7" type="ORF">ASIM_LOCUS7445</name>
</gene>
<protein>
    <submittedName>
        <fullName evidence="9">Solute carrier family 12 member 9 (inferred by orthology to a human protein)</fullName>
    </submittedName>
</protein>
<dbReference type="GO" id="GO:0055064">
    <property type="term" value="P:chloride ion homeostasis"/>
    <property type="evidence" value="ECO:0007669"/>
    <property type="project" value="TreeGrafter"/>
</dbReference>
<proteinExistence type="predicted"/>
<keyword evidence="2 5" id="KW-0812">Transmembrane</keyword>
<reference evidence="9" key="1">
    <citation type="submission" date="2017-02" db="UniProtKB">
        <authorList>
            <consortium name="WormBaseParasite"/>
        </authorList>
    </citation>
    <scope>IDENTIFICATION</scope>
</reference>
<evidence type="ECO:0000313" key="9">
    <source>
        <dbReference type="WBParaSite" id="ASIM_0000767401-mRNA-1"/>
    </source>
</evidence>
<dbReference type="InterPro" id="IPR004841">
    <property type="entry name" value="AA-permease/SLC12A_dom"/>
</dbReference>
<dbReference type="Proteomes" id="UP000267096">
    <property type="component" value="Unassembled WGS sequence"/>
</dbReference>
<evidence type="ECO:0000259" key="6">
    <source>
        <dbReference type="Pfam" id="PF00324"/>
    </source>
</evidence>
<reference evidence="7 8" key="2">
    <citation type="submission" date="2018-11" db="EMBL/GenBank/DDBJ databases">
        <authorList>
            <consortium name="Pathogen Informatics"/>
        </authorList>
    </citation>
    <scope>NUCLEOTIDE SEQUENCE [LARGE SCALE GENOMIC DNA]</scope>
</reference>
<dbReference type="Pfam" id="PF00324">
    <property type="entry name" value="AA_permease"/>
    <property type="match status" value="1"/>
</dbReference>
<name>A0A0M3JJ57_ANISI</name>
<feature type="domain" description="Amino acid permease/ SLC12A" evidence="6">
    <location>
        <begin position="14"/>
        <end position="80"/>
    </location>
</feature>
<evidence type="ECO:0000256" key="4">
    <source>
        <dbReference type="ARBA" id="ARBA00023136"/>
    </source>
</evidence>
<organism evidence="9">
    <name type="scientific">Anisakis simplex</name>
    <name type="common">Herring worm</name>
    <dbReference type="NCBI Taxonomy" id="6269"/>
    <lineage>
        <taxon>Eukaryota</taxon>
        <taxon>Metazoa</taxon>
        <taxon>Ecdysozoa</taxon>
        <taxon>Nematoda</taxon>
        <taxon>Chromadorea</taxon>
        <taxon>Rhabditida</taxon>
        <taxon>Spirurina</taxon>
        <taxon>Ascaridomorpha</taxon>
        <taxon>Ascaridoidea</taxon>
        <taxon>Anisakidae</taxon>
        <taxon>Anisakis</taxon>
        <taxon>Anisakis simplex complex</taxon>
    </lineage>
</organism>
<dbReference type="WBParaSite" id="ASIM_0000767401-mRNA-1">
    <property type="protein sequence ID" value="ASIM_0000767401-mRNA-1"/>
    <property type="gene ID" value="ASIM_0000767401"/>
</dbReference>
<evidence type="ECO:0000313" key="8">
    <source>
        <dbReference type="Proteomes" id="UP000267096"/>
    </source>
</evidence>
<comment type="subcellular location">
    <subcellularLocation>
        <location evidence="1">Membrane</location>
        <topology evidence="1">Multi-pass membrane protein</topology>
    </subcellularLocation>
</comment>
<dbReference type="GO" id="GO:0016020">
    <property type="term" value="C:membrane"/>
    <property type="evidence" value="ECO:0007669"/>
    <property type="project" value="UniProtKB-SubCell"/>
</dbReference>
<dbReference type="Gene3D" id="1.20.1740.10">
    <property type="entry name" value="Amino acid/polyamine transporter I"/>
    <property type="match status" value="1"/>
</dbReference>